<accession>A0A4Y4B8S8</accession>
<proteinExistence type="predicted"/>
<dbReference type="EMBL" id="BJNQ01000034">
    <property type="protein sequence ID" value="GEC77025.1"/>
    <property type="molecule type" value="Genomic_DNA"/>
</dbReference>
<comment type="caution">
    <text evidence="2">The sequence shown here is derived from an EMBL/GenBank/DDBJ whole genome shotgun (WGS) entry which is preliminary data.</text>
</comment>
<keyword evidence="1" id="KW-0812">Transmembrane</keyword>
<name>A0A4Y4B8S8_MICMQ</name>
<organism evidence="2 3">
    <name type="scientific">Microbacterium maritypicum</name>
    <name type="common">Microbacterium liquefaciens</name>
    <dbReference type="NCBI Taxonomy" id="33918"/>
    <lineage>
        <taxon>Bacteria</taxon>
        <taxon>Bacillati</taxon>
        <taxon>Actinomycetota</taxon>
        <taxon>Actinomycetes</taxon>
        <taxon>Micrococcales</taxon>
        <taxon>Microbacteriaceae</taxon>
        <taxon>Microbacterium</taxon>
    </lineage>
</organism>
<dbReference type="AlphaFoldDB" id="A0A4Y4B8S8"/>
<sequence length="155" mass="17234">MLSGMESSNRPQNTPAEDLALIGQAQDHLDPPRGFALTYDVLFSIVCGVFVGAQALPLTIRPFATIVVVLALIALMVWWRRRLGWWLSGYSPRRARWVTFAMLVPLLGLMFWAWAMPVLWVALTAGSIAAAVAFAASRLWALVWKRERVAARNVA</sequence>
<evidence type="ECO:0000313" key="3">
    <source>
        <dbReference type="Proteomes" id="UP000317410"/>
    </source>
</evidence>
<protein>
    <submittedName>
        <fullName evidence="2">Uncharacterized protein</fullName>
    </submittedName>
</protein>
<reference evidence="2 3" key="1">
    <citation type="submission" date="2019-06" db="EMBL/GenBank/DDBJ databases">
        <title>Whole genome shotgun sequence of Microbacterium liquefaciens NBRC 15037.</title>
        <authorList>
            <person name="Hosoyama A."/>
            <person name="Uohara A."/>
            <person name="Ohji S."/>
            <person name="Ichikawa N."/>
        </authorList>
    </citation>
    <scope>NUCLEOTIDE SEQUENCE [LARGE SCALE GENOMIC DNA]</scope>
    <source>
        <strain evidence="2 3">NBRC 15037</strain>
    </source>
</reference>
<feature type="transmembrane region" description="Helical" evidence="1">
    <location>
        <begin position="62"/>
        <end position="79"/>
    </location>
</feature>
<evidence type="ECO:0000313" key="2">
    <source>
        <dbReference type="EMBL" id="GEC77025.1"/>
    </source>
</evidence>
<keyword evidence="1" id="KW-0472">Membrane</keyword>
<evidence type="ECO:0000256" key="1">
    <source>
        <dbReference type="SAM" id="Phobius"/>
    </source>
</evidence>
<feature type="transmembrane region" description="Helical" evidence="1">
    <location>
        <begin position="95"/>
        <end position="114"/>
    </location>
</feature>
<keyword evidence="1" id="KW-1133">Transmembrane helix</keyword>
<dbReference type="RefSeq" id="WP_141388252.1">
    <property type="nucleotide sequence ID" value="NZ_BJNQ01000034.1"/>
</dbReference>
<gene>
    <name evidence="2" type="ORF">MLI01_31700</name>
</gene>
<feature type="transmembrane region" description="Helical" evidence="1">
    <location>
        <begin position="36"/>
        <end position="56"/>
    </location>
</feature>
<feature type="transmembrane region" description="Helical" evidence="1">
    <location>
        <begin position="120"/>
        <end position="143"/>
    </location>
</feature>
<dbReference type="Proteomes" id="UP000317410">
    <property type="component" value="Unassembled WGS sequence"/>
</dbReference>